<comment type="caution">
    <text evidence="2">The sequence shown here is derived from an EMBL/GenBank/DDBJ whole genome shotgun (WGS) entry which is preliminary data.</text>
</comment>
<protein>
    <submittedName>
        <fullName evidence="2">Uncharacterized protein</fullName>
    </submittedName>
</protein>
<organism evidence="2 3">
    <name type="scientific">Colletotrichum tofieldiae</name>
    <dbReference type="NCBI Taxonomy" id="708197"/>
    <lineage>
        <taxon>Eukaryota</taxon>
        <taxon>Fungi</taxon>
        <taxon>Dikarya</taxon>
        <taxon>Ascomycota</taxon>
        <taxon>Pezizomycotina</taxon>
        <taxon>Sordariomycetes</taxon>
        <taxon>Hypocreomycetidae</taxon>
        <taxon>Glomerellales</taxon>
        <taxon>Glomerellaceae</taxon>
        <taxon>Colletotrichum</taxon>
        <taxon>Colletotrichum spaethianum species complex</taxon>
    </lineage>
</organism>
<dbReference type="STRING" id="708197.A0A166MX96"/>
<dbReference type="Proteomes" id="UP000076552">
    <property type="component" value="Unassembled WGS sequence"/>
</dbReference>
<reference evidence="2 3" key="1">
    <citation type="submission" date="2015-06" db="EMBL/GenBank/DDBJ databases">
        <title>Survival trade-offs in plant roots during colonization by closely related pathogenic and mutualistic fungi.</title>
        <authorList>
            <person name="Hacquard S."/>
            <person name="Kracher B."/>
            <person name="Hiruma K."/>
            <person name="Weinman A."/>
            <person name="Muench P."/>
            <person name="Garrido Oter R."/>
            <person name="Ver Loren van Themaat E."/>
            <person name="Dallerey J.-F."/>
            <person name="Damm U."/>
            <person name="Henrissat B."/>
            <person name="Lespinet O."/>
            <person name="Thon M."/>
            <person name="Kemen E."/>
            <person name="McHardy A.C."/>
            <person name="Schulze-Lefert P."/>
            <person name="O'Connell R.J."/>
        </authorList>
    </citation>
    <scope>NUCLEOTIDE SEQUENCE [LARGE SCALE GENOMIC DNA]</scope>
    <source>
        <strain evidence="2 3">0861</strain>
    </source>
</reference>
<gene>
    <name evidence="2" type="ORF">CT0861_11861</name>
</gene>
<feature type="region of interest" description="Disordered" evidence="1">
    <location>
        <begin position="1"/>
        <end position="23"/>
    </location>
</feature>
<proteinExistence type="predicted"/>
<evidence type="ECO:0000313" key="3">
    <source>
        <dbReference type="Proteomes" id="UP000076552"/>
    </source>
</evidence>
<sequence>MDAPDAARPSSPPCLSAAGPDLPARLTDATPGPVADTALFALSRFEFEAGKGNEGTKILMVEWDPSVSPTVPSPSPVSLASSTSKAWEVSWEGKTNYLPASDKVTGTNKRVYFLLSPGATVPPVVTISHPDGITLTTKPLPAIFPPSLGAGNVDVGTRGILHTIWAKKRLLELEEEIEVEMKANAESVGLEMVLQEKQWIVSHFGITPRKDVGGNATMAALRTLPTSVSPKAPVGGRLGEKLKGLKLATSAADLVAGWADKNAHVRPISFSPASSDMAVSSFSTFMRQTPPGNPPLGGSVSLDAVLNNSGFPSKQQDKDQDQEEDLFALPMSPRSPEMKRSPFSLVD</sequence>
<evidence type="ECO:0000313" key="2">
    <source>
        <dbReference type="EMBL" id="KZL65091.1"/>
    </source>
</evidence>
<name>A0A166MX96_9PEZI</name>
<evidence type="ECO:0000256" key="1">
    <source>
        <dbReference type="SAM" id="MobiDB-lite"/>
    </source>
</evidence>
<keyword evidence="3" id="KW-1185">Reference proteome</keyword>
<feature type="region of interest" description="Disordered" evidence="1">
    <location>
        <begin position="284"/>
        <end position="347"/>
    </location>
</feature>
<dbReference type="AlphaFoldDB" id="A0A166MX96"/>
<accession>A0A166MX96</accession>
<dbReference type="EMBL" id="LFIV01000241">
    <property type="protein sequence ID" value="KZL65091.1"/>
    <property type="molecule type" value="Genomic_DNA"/>
</dbReference>